<dbReference type="Proteomes" id="UP000460272">
    <property type="component" value="Unassembled WGS sequence"/>
</dbReference>
<protein>
    <submittedName>
        <fullName evidence="1">Uncharacterized protein</fullName>
    </submittedName>
</protein>
<comment type="caution">
    <text evidence="1">The sequence shown here is derived from an EMBL/GenBank/DDBJ whole genome shotgun (WGS) entry which is preliminary data.</text>
</comment>
<accession>A0A6P2BU65</accession>
<keyword evidence="2" id="KW-1185">Reference proteome</keyword>
<organism evidence="1 2">
    <name type="scientific">Trebonia kvetii</name>
    <dbReference type="NCBI Taxonomy" id="2480626"/>
    <lineage>
        <taxon>Bacteria</taxon>
        <taxon>Bacillati</taxon>
        <taxon>Actinomycetota</taxon>
        <taxon>Actinomycetes</taxon>
        <taxon>Streptosporangiales</taxon>
        <taxon>Treboniaceae</taxon>
        <taxon>Trebonia</taxon>
    </lineage>
</organism>
<dbReference type="RefSeq" id="WP_145858850.1">
    <property type="nucleotide sequence ID" value="NZ_RPFW01000006.1"/>
</dbReference>
<evidence type="ECO:0000313" key="1">
    <source>
        <dbReference type="EMBL" id="TVZ01911.1"/>
    </source>
</evidence>
<name>A0A6P2BU65_9ACTN</name>
<evidence type="ECO:0000313" key="2">
    <source>
        <dbReference type="Proteomes" id="UP000460272"/>
    </source>
</evidence>
<sequence length="79" mass="8289">MQDWPPSGGVHYANVTGTAKFYYLPVGSKTWRYLGASKATSANGGSVSVEPGETLTGKFKIVFAAQGNFLGSSATQTLK</sequence>
<reference evidence="1 2" key="1">
    <citation type="submission" date="2018-11" db="EMBL/GenBank/DDBJ databases">
        <title>Trebonia kvetii gen.nov., sp.nov., a novel acidophilic actinobacterium, and proposal of the new actinobacterial family Treboniaceae fam. nov.</title>
        <authorList>
            <person name="Rapoport D."/>
            <person name="Sagova-Mareckova M."/>
            <person name="Sedlacek I."/>
            <person name="Provaznik J."/>
            <person name="Kralova S."/>
            <person name="Pavlinic D."/>
            <person name="Benes V."/>
            <person name="Kopecky J."/>
        </authorList>
    </citation>
    <scope>NUCLEOTIDE SEQUENCE [LARGE SCALE GENOMIC DNA]</scope>
    <source>
        <strain evidence="1 2">15Tr583</strain>
    </source>
</reference>
<proteinExistence type="predicted"/>
<dbReference type="AlphaFoldDB" id="A0A6P2BU65"/>
<dbReference type="EMBL" id="RPFW01000006">
    <property type="protein sequence ID" value="TVZ01911.1"/>
    <property type="molecule type" value="Genomic_DNA"/>
</dbReference>
<gene>
    <name evidence="1" type="ORF">EAS64_31220</name>
</gene>